<gene>
    <name evidence="3" type="ORF">A1A1_08209</name>
    <name evidence="2" type="ORF">BBH88_17045</name>
</gene>
<evidence type="ECO:0000313" key="2">
    <source>
        <dbReference type="EMBL" id="ANU11833.1"/>
    </source>
</evidence>
<dbReference type="Proteomes" id="UP000092661">
    <property type="component" value="Chromosome"/>
</dbReference>
<name>A0A1C7DKU0_9BACL</name>
<feature type="region of interest" description="Disordered" evidence="1">
    <location>
        <begin position="1"/>
        <end position="27"/>
    </location>
</feature>
<dbReference type="KEGG" id="pana:BBH88_17045"/>
<evidence type="ECO:0000313" key="4">
    <source>
        <dbReference type="Proteomes" id="UP000004725"/>
    </source>
</evidence>
<proteinExistence type="predicted"/>
<organism evidence="3 4">
    <name type="scientific">Planococcus antarcticus DSM 14505</name>
    <dbReference type="NCBI Taxonomy" id="1185653"/>
    <lineage>
        <taxon>Bacteria</taxon>
        <taxon>Bacillati</taxon>
        <taxon>Bacillota</taxon>
        <taxon>Bacilli</taxon>
        <taxon>Bacillales</taxon>
        <taxon>Caryophanaceae</taxon>
        <taxon>Planococcus</taxon>
    </lineage>
</organism>
<dbReference type="Proteomes" id="UP000004725">
    <property type="component" value="Unassembled WGS sequence"/>
</dbReference>
<evidence type="ECO:0000313" key="3">
    <source>
        <dbReference type="EMBL" id="EIM06936.1"/>
    </source>
</evidence>
<reference evidence="5" key="2">
    <citation type="submission" date="2016-07" db="EMBL/GenBank/DDBJ databases">
        <authorList>
            <person name="See-Too W.S."/>
        </authorList>
    </citation>
    <scope>NUCLEOTIDE SEQUENCE [LARGE SCALE GENOMIC DNA]</scope>
    <source>
        <strain evidence="5">DSM 14505</strain>
    </source>
</reference>
<protein>
    <recommendedName>
        <fullName evidence="6">Alpha/beta hydrolase</fullName>
    </recommendedName>
</protein>
<dbReference type="AlphaFoldDB" id="A0A1C7DKU0"/>
<dbReference type="RefSeq" id="WP_006829635.1">
    <property type="nucleotide sequence ID" value="NZ_AJYB01000024.1"/>
</dbReference>
<sequence>MSESSLQIPARKLSGSSSTEEKLGNSSAKVVTISAPFWGIISDWEIENFELAEDFVSRSSLLPDVVLFHSIGGDKLPFNHLEKYMENLSSATVRQIFRSHHVFQEGLKELAVEIREA</sequence>
<evidence type="ECO:0000313" key="5">
    <source>
        <dbReference type="Proteomes" id="UP000092661"/>
    </source>
</evidence>
<keyword evidence="5" id="KW-1185">Reference proteome</keyword>
<reference evidence="3 4" key="1">
    <citation type="journal article" date="2012" name="J. Bacteriol.">
        <title>Genome Sequence of the Antarctic Psychrophile Bacterium Planococcus antarcticus DSM 14505.</title>
        <authorList>
            <person name="Margolles A."/>
            <person name="Gueimonde M."/>
            <person name="Sanchez B."/>
        </authorList>
    </citation>
    <scope>NUCLEOTIDE SEQUENCE [LARGE SCALE GENOMIC DNA]</scope>
    <source>
        <strain evidence="3 4">DSM 14505</strain>
    </source>
</reference>
<reference evidence="2" key="3">
    <citation type="submission" date="2016-10" db="EMBL/GenBank/DDBJ databases">
        <authorList>
            <person name="See-Too W.S."/>
        </authorList>
    </citation>
    <scope>NUCLEOTIDE SEQUENCE</scope>
    <source>
        <strain evidence="2">DSM 14505</strain>
    </source>
</reference>
<accession>A0A1C7DKU0</accession>
<dbReference type="EMBL" id="CP016534">
    <property type="protein sequence ID" value="ANU11833.1"/>
    <property type="molecule type" value="Genomic_DNA"/>
</dbReference>
<dbReference type="EMBL" id="AJYB01000024">
    <property type="protein sequence ID" value="EIM06936.1"/>
    <property type="molecule type" value="Genomic_DNA"/>
</dbReference>
<feature type="compositionally biased region" description="Polar residues" evidence="1">
    <location>
        <begin position="14"/>
        <end position="27"/>
    </location>
</feature>
<evidence type="ECO:0000256" key="1">
    <source>
        <dbReference type="SAM" id="MobiDB-lite"/>
    </source>
</evidence>
<dbReference type="eggNOG" id="COG1073">
    <property type="taxonomic scope" value="Bacteria"/>
</dbReference>
<evidence type="ECO:0008006" key="6">
    <source>
        <dbReference type="Google" id="ProtNLM"/>
    </source>
</evidence>